<reference evidence="1 2" key="1">
    <citation type="submission" date="2024-10" db="EMBL/GenBank/DDBJ databases">
        <title>Updated reference genomes for cyclostephanoid diatoms.</title>
        <authorList>
            <person name="Roberts W.R."/>
            <person name="Alverson A.J."/>
        </authorList>
    </citation>
    <scope>NUCLEOTIDE SEQUENCE [LARGE SCALE GENOMIC DNA]</scope>
    <source>
        <strain evidence="1 2">AJA010-31</strain>
    </source>
</reference>
<accession>A0ABD3QBX7</accession>
<name>A0ABD3QBX7_9STRA</name>
<organism evidence="1 2">
    <name type="scientific">Cyclotella atomus</name>
    <dbReference type="NCBI Taxonomy" id="382360"/>
    <lineage>
        <taxon>Eukaryota</taxon>
        <taxon>Sar</taxon>
        <taxon>Stramenopiles</taxon>
        <taxon>Ochrophyta</taxon>
        <taxon>Bacillariophyta</taxon>
        <taxon>Coscinodiscophyceae</taxon>
        <taxon>Thalassiosirophycidae</taxon>
        <taxon>Stephanodiscales</taxon>
        <taxon>Stephanodiscaceae</taxon>
        <taxon>Cyclotella</taxon>
    </lineage>
</organism>
<evidence type="ECO:0000313" key="2">
    <source>
        <dbReference type="Proteomes" id="UP001530400"/>
    </source>
</evidence>
<gene>
    <name evidence="1" type="ORF">ACHAWO_012566</name>
</gene>
<sequence length="166" mass="18680">MMTIADACQRIQANSPPIESGLIEFYIKESGHQYASIKFKDNKNNPHSACSYDQFDRPQEWVLLGKTLGGSNTIRSLNIEGDVDGPISPAAWHCLECLYNGLKKNTSIETLTLFFQSTPRVGTAIFDLGPTLYETMYGLNKLNSTQMMMSLMIKVSCYVLLWKPDR</sequence>
<dbReference type="AlphaFoldDB" id="A0ABD3QBX7"/>
<protein>
    <submittedName>
        <fullName evidence="1">Uncharacterized protein</fullName>
    </submittedName>
</protein>
<proteinExistence type="predicted"/>
<dbReference type="Proteomes" id="UP001530400">
    <property type="component" value="Unassembled WGS sequence"/>
</dbReference>
<comment type="caution">
    <text evidence="1">The sequence shown here is derived from an EMBL/GenBank/DDBJ whole genome shotgun (WGS) entry which is preliminary data.</text>
</comment>
<evidence type="ECO:0000313" key="1">
    <source>
        <dbReference type="EMBL" id="KAL3797552.1"/>
    </source>
</evidence>
<dbReference type="EMBL" id="JALLPJ020000250">
    <property type="protein sequence ID" value="KAL3797552.1"/>
    <property type="molecule type" value="Genomic_DNA"/>
</dbReference>
<keyword evidence="2" id="KW-1185">Reference proteome</keyword>